<feature type="region of interest" description="Disordered" evidence="1">
    <location>
        <begin position="81"/>
        <end position="108"/>
    </location>
</feature>
<evidence type="ECO:0000256" key="1">
    <source>
        <dbReference type="SAM" id="MobiDB-lite"/>
    </source>
</evidence>
<keyword evidence="2" id="KW-0472">Membrane</keyword>
<organism evidence="3 4">
    <name type="scientific">Butyricicoccus pullicaecorum 1.2</name>
    <dbReference type="NCBI Taxonomy" id="1203606"/>
    <lineage>
        <taxon>Bacteria</taxon>
        <taxon>Bacillati</taxon>
        <taxon>Bacillota</taxon>
        <taxon>Clostridia</taxon>
        <taxon>Eubacteriales</taxon>
        <taxon>Butyricicoccaceae</taxon>
        <taxon>Butyricicoccus</taxon>
    </lineage>
</organism>
<dbReference type="eggNOG" id="ENOG502ZRKF">
    <property type="taxonomic scope" value="Bacteria"/>
</dbReference>
<dbReference type="PATRIC" id="fig|1203606.4.peg.2860"/>
<gene>
    <name evidence="3" type="ORF">HMPREF1526_02910</name>
</gene>
<name>R8VSH0_9FIRM</name>
<dbReference type="EMBL" id="AQOB01000015">
    <property type="protein sequence ID" value="EOQ35443.1"/>
    <property type="molecule type" value="Genomic_DNA"/>
</dbReference>
<feature type="compositionally biased region" description="Acidic residues" evidence="1">
    <location>
        <begin position="86"/>
        <end position="108"/>
    </location>
</feature>
<comment type="caution">
    <text evidence="3">The sequence shown here is derived from an EMBL/GenBank/DDBJ whole genome shotgun (WGS) entry which is preliminary data.</text>
</comment>
<protein>
    <submittedName>
        <fullName evidence="3">Uncharacterized protein</fullName>
    </submittedName>
</protein>
<sequence length="108" mass="11642">MNLLTEVNKEMKKELGYGVALVGALAGAGALTAAMIRKKKREEIYHEAELKAMNELDEMMSENGDDALDCDTCSCAEACAAAAEQAEVDETEPEEQPADETEEEPSAE</sequence>
<evidence type="ECO:0000313" key="3">
    <source>
        <dbReference type="EMBL" id="EOQ35443.1"/>
    </source>
</evidence>
<keyword evidence="4" id="KW-1185">Reference proteome</keyword>
<evidence type="ECO:0000313" key="4">
    <source>
        <dbReference type="Proteomes" id="UP000013981"/>
    </source>
</evidence>
<feature type="transmembrane region" description="Helical" evidence="2">
    <location>
        <begin position="15"/>
        <end position="36"/>
    </location>
</feature>
<keyword evidence="2" id="KW-1133">Transmembrane helix</keyword>
<dbReference type="AlphaFoldDB" id="R8VSH0"/>
<keyword evidence="2" id="KW-0812">Transmembrane</keyword>
<evidence type="ECO:0000256" key="2">
    <source>
        <dbReference type="SAM" id="Phobius"/>
    </source>
</evidence>
<dbReference type="Proteomes" id="UP000013981">
    <property type="component" value="Unassembled WGS sequence"/>
</dbReference>
<dbReference type="HOGENOM" id="CLU_2192136_0_0_9"/>
<proteinExistence type="predicted"/>
<reference evidence="3 4" key="1">
    <citation type="submission" date="2013-01" db="EMBL/GenBank/DDBJ databases">
        <title>The Genome Sequence of Butyricicoccus pullicaecorum 1.2.</title>
        <authorList>
            <consortium name="The Broad Institute Genome Sequencing Platform"/>
            <person name="Earl A."/>
            <person name="Ward D."/>
            <person name="Feldgarden M."/>
            <person name="Gevers D."/>
            <person name="Van Immerseel F."/>
            <person name="Eeckhaut V."/>
            <person name="Walker B."/>
            <person name="Young S.K."/>
            <person name="Zeng Q."/>
            <person name="Gargeya S."/>
            <person name="Fitzgerald M."/>
            <person name="Haas B."/>
            <person name="Abouelleil A."/>
            <person name="Alvarado L."/>
            <person name="Arachchi H.M."/>
            <person name="Berlin A.M."/>
            <person name="Chapman S.B."/>
            <person name="Dewar J."/>
            <person name="Goldberg J."/>
            <person name="Griggs A."/>
            <person name="Gujja S."/>
            <person name="Hansen M."/>
            <person name="Howarth C."/>
            <person name="Imamovic A."/>
            <person name="Larimer J."/>
            <person name="McCowan C."/>
            <person name="Murphy C."/>
            <person name="Neiman D."/>
            <person name="Pearson M."/>
            <person name="Priest M."/>
            <person name="Roberts A."/>
            <person name="Saif S."/>
            <person name="Shea T."/>
            <person name="Sisk P."/>
            <person name="Sykes S."/>
            <person name="Wortman J."/>
            <person name="Nusbaum C."/>
            <person name="Birren B."/>
        </authorList>
    </citation>
    <scope>NUCLEOTIDE SEQUENCE [LARGE SCALE GENOMIC DNA]</scope>
    <source>
        <strain evidence="3 4">1.2</strain>
    </source>
</reference>
<accession>R8VSH0</accession>